<dbReference type="Proteomes" id="UP000243459">
    <property type="component" value="Chromosome 9"/>
</dbReference>
<evidence type="ECO:0000313" key="2">
    <source>
        <dbReference type="Proteomes" id="UP000243459"/>
    </source>
</evidence>
<gene>
    <name evidence="1" type="ORF">A4U43_C09F15350</name>
</gene>
<accession>A0A5P1E863</accession>
<protein>
    <submittedName>
        <fullName evidence="1">Uncharacterized protein</fullName>
    </submittedName>
</protein>
<evidence type="ECO:0000313" key="1">
    <source>
        <dbReference type="EMBL" id="ONK58659.1"/>
    </source>
</evidence>
<sequence length="115" mass="13072">MTNSRHKLGKHRYPPLSLQLLIEFPDELLSLAVHLTARPITLLRQGKVRNPNGQRRTDRGNIPVMTGRKLGQIIRTTLRRELNPRQHDGRRCSVIIGLVRGTRGDAREEVAMPAL</sequence>
<reference evidence="2" key="1">
    <citation type="journal article" date="2017" name="Nat. Commun.">
        <title>The asparagus genome sheds light on the origin and evolution of a young Y chromosome.</title>
        <authorList>
            <person name="Harkess A."/>
            <person name="Zhou J."/>
            <person name="Xu C."/>
            <person name="Bowers J.E."/>
            <person name="Van der Hulst R."/>
            <person name="Ayyampalayam S."/>
            <person name="Mercati F."/>
            <person name="Riccardi P."/>
            <person name="McKain M.R."/>
            <person name="Kakrana A."/>
            <person name="Tang H."/>
            <person name="Ray J."/>
            <person name="Groenendijk J."/>
            <person name="Arikit S."/>
            <person name="Mathioni S.M."/>
            <person name="Nakano M."/>
            <person name="Shan H."/>
            <person name="Telgmann-Rauber A."/>
            <person name="Kanno A."/>
            <person name="Yue Z."/>
            <person name="Chen H."/>
            <person name="Li W."/>
            <person name="Chen Y."/>
            <person name="Xu X."/>
            <person name="Zhang Y."/>
            <person name="Luo S."/>
            <person name="Chen H."/>
            <person name="Gao J."/>
            <person name="Mao Z."/>
            <person name="Pires J.C."/>
            <person name="Luo M."/>
            <person name="Kudrna D."/>
            <person name="Wing R.A."/>
            <person name="Meyers B.C."/>
            <person name="Yi K."/>
            <person name="Kong H."/>
            <person name="Lavrijsen P."/>
            <person name="Sunseri F."/>
            <person name="Falavigna A."/>
            <person name="Ye Y."/>
            <person name="Leebens-Mack J.H."/>
            <person name="Chen G."/>
        </authorList>
    </citation>
    <scope>NUCLEOTIDE SEQUENCE [LARGE SCALE GENOMIC DNA]</scope>
    <source>
        <strain evidence="2">cv. DH0086</strain>
    </source>
</reference>
<name>A0A5P1E863_ASPOF</name>
<dbReference type="AlphaFoldDB" id="A0A5P1E863"/>
<keyword evidence="2" id="KW-1185">Reference proteome</keyword>
<dbReference type="Gramene" id="ONK58659">
    <property type="protein sequence ID" value="ONK58659"/>
    <property type="gene ID" value="A4U43_C09F15350"/>
</dbReference>
<proteinExistence type="predicted"/>
<organism evidence="1 2">
    <name type="scientific">Asparagus officinalis</name>
    <name type="common">Garden asparagus</name>
    <dbReference type="NCBI Taxonomy" id="4686"/>
    <lineage>
        <taxon>Eukaryota</taxon>
        <taxon>Viridiplantae</taxon>
        <taxon>Streptophyta</taxon>
        <taxon>Embryophyta</taxon>
        <taxon>Tracheophyta</taxon>
        <taxon>Spermatophyta</taxon>
        <taxon>Magnoliopsida</taxon>
        <taxon>Liliopsida</taxon>
        <taxon>Asparagales</taxon>
        <taxon>Asparagaceae</taxon>
        <taxon>Asparagoideae</taxon>
        <taxon>Asparagus</taxon>
    </lineage>
</organism>
<dbReference type="EMBL" id="CM007389">
    <property type="protein sequence ID" value="ONK58659.1"/>
    <property type="molecule type" value="Genomic_DNA"/>
</dbReference>